<name>A0A9X0A2J6_9CNID</name>
<dbReference type="AlphaFoldDB" id="A0A9X0A2J6"/>
<evidence type="ECO:0000313" key="2">
    <source>
        <dbReference type="EMBL" id="KAJ7392272.1"/>
    </source>
</evidence>
<evidence type="ECO:0000256" key="1">
    <source>
        <dbReference type="SAM" id="MobiDB-lite"/>
    </source>
</evidence>
<gene>
    <name evidence="2" type="ORF">OS493_013652</name>
</gene>
<accession>A0A9X0A2J6</accession>
<proteinExistence type="predicted"/>
<keyword evidence="3" id="KW-1185">Reference proteome</keyword>
<protein>
    <submittedName>
        <fullName evidence="2">Uncharacterized protein</fullName>
    </submittedName>
</protein>
<dbReference type="Proteomes" id="UP001163046">
    <property type="component" value="Unassembled WGS sequence"/>
</dbReference>
<feature type="compositionally biased region" description="Basic and acidic residues" evidence="1">
    <location>
        <begin position="40"/>
        <end position="58"/>
    </location>
</feature>
<evidence type="ECO:0000313" key="3">
    <source>
        <dbReference type="Proteomes" id="UP001163046"/>
    </source>
</evidence>
<organism evidence="2 3">
    <name type="scientific">Desmophyllum pertusum</name>
    <dbReference type="NCBI Taxonomy" id="174260"/>
    <lineage>
        <taxon>Eukaryota</taxon>
        <taxon>Metazoa</taxon>
        <taxon>Cnidaria</taxon>
        <taxon>Anthozoa</taxon>
        <taxon>Hexacorallia</taxon>
        <taxon>Scleractinia</taxon>
        <taxon>Caryophylliina</taxon>
        <taxon>Caryophylliidae</taxon>
        <taxon>Desmophyllum</taxon>
    </lineage>
</organism>
<dbReference type="EMBL" id="MU825402">
    <property type="protein sequence ID" value="KAJ7392272.1"/>
    <property type="molecule type" value="Genomic_DNA"/>
</dbReference>
<feature type="region of interest" description="Disordered" evidence="1">
    <location>
        <begin position="1"/>
        <end position="79"/>
    </location>
</feature>
<reference evidence="2" key="1">
    <citation type="submission" date="2023-01" db="EMBL/GenBank/DDBJ databases">
        <title>Genome assembly of the deep-sea coral Lophelia pertusa.</title>
        <authorList>
            <person name="Herrera S."/>
            <person name="Cordes E."/>
        </authorList>
    </citation>
    <scope>NUCLEOTIDE SEQUENCE</scope>
    <source>
        <strain evidence="2">USNM1676648</strain>
        <tissue evidence="2">Polyp</tissue>
    </source>
</reference>
<feature type="compositionally biased region" description="Acidic residues" evidence="1">
    <location>
        <begin position="1"/>
        <end position="32"/>
    </location>
</feature>
<comment type="caution">
    <text evidence="2">The sequence shown here is derived from an EMBL/GenBank/DDBJ whole genome shotgun (WGS) entry which is preliminary data.</text>
</comment>
<sequence>MNENASNEENEEESPDISDEASDESDGEDNENTEQLSIPAEERQETGVKSRDIQRDTADLSSEGVSDDVTTSVPGPQSVDEMETVSIGASSHSQLFAQQGIFSGSPTYGEKKTGPMITEIVMDTGT</sequence>
<feature type="compositionally biased region" description="Polar residues" evidence="1">
    <location>
        <begin position="59"/>
        <end position="75"/>
    </location>
</feature>